<evidence type="ECO:0000313" key="2">
    <source>
        <dbReference type="Proteomes" id="UP000010445"/>
    </source>
</evidence>
<organism evidence="1 2">
    <name type="scientific">Corynebacterium durum F0235</name>
    <dbReference type="NCBI Taxonomy" id="1035195"/>
    <lineage>
        <taxon>Bacteria</taxon>
        <taxon>Bacillati</taxon>
        <taxon>Actinomycetota</taxon>
        <taxon>Actinomycetes</taxon>
        <taxon>Mycobacteriales</taxon>
        <taxon>Corynebacteriaceae</taxon>
        <taxon>Corynebacterium</taxon>
    </lineage>
</organism>
<keyword evidence="2" id="KW-1185">Reference proteome</keyword>
<dbReference type="Proteomes" id="UP000010445">
    <property type="component" value="Unassembled WGS sequence"/>
</dbReference>
<name>L1MGE6_9CORY</name>
<comment type="caution">
    <text evidence="1">The sequence shown here is derived from an EMBL/GenBank/DDBJ whole genome shotgun (WGS) entry which is preliminary data.</text>
</comment>
<dbReference type="RefSeq" id="WP_006063762.1">
    <property type="nucleotide sequence ID" value="NZ_KB290831.1"/>
</dbReference>
<dbReference type="PATRIC" id="fig|1035195.3.peg.1382"/>
<evidence type="ECO:0000313" key="1">
    <source>
        <dbReference type="EMBL" id="EKX90318.1"/>
    </source>
</evidence>
<protein>
    <submittedName>
        <fullName evidence="1">Uncharacterized protein</fullName>
    </submittedName>
</protein>
<sequence length="1151" mass="124699">MSGDALAATPIADPNDSLLGWTLQTELSLNQRFKDITMFAQSDMSADELELIDRFYGTFLSRQLAAGAQLDTLLDNTPYLAVTTLVSRAARMVDPESFFAEYIGGLELHPTPEWVDTVQQKTLDLLVQVGLWVPEDTQPTVEVLALHAGVTGSEVAALLELMDSLDSDDVEVPLEALPAETMPVTAAVAQWGVDTLKPVVDKVAAFRAFTHAHPHNWQELDPPELPALVREAVAAELRERPVGTQDRATAVGIATREARPRLIIDAARRKVCLRLPEQILPEGAEEIHWRVNLDGTTKIYRTGRPWGETGPFAESLDVAIERQVRELTVTDSTTGTTWVIPVVDSDDPVLVFSAKGQNLTDKVSLHYAELLVLCPSDATLVDVVAGADIPVTDTFDIEGWAGWVCRRIDAHAAASLQVVRPDQKPSIVQPVRCIDPRRRVTFRDPDAPVPNLFSYAGLPVYAQSLLAEFSPTVSGQPETWYLSISSFGGIGQAGEEVAPAEPLEIPAEGGVFDVFDPDAYDAPWVGEYLIRLRGPRNESFRHEFAIVEGMHAVTEIAGPCRSFRIPARGGLSEAALLVRSGAKPFDVSPKEVMVPADEAGANVVVSTDEGDQMPLRFIPPRLRFEVPLVTEPAMWRTTRLVCTPRQCDADGVVRIRATGELGTPTMTVRNHHGAPLRTVKLTTVDGVTYTAPMAALAASINVINSGRLELEWTDHRSDKRVSVNVAEVEAAPHATGCRIEDGALVYEQPAAGRNIAAWVWPATAPWVGGRTVRGQLPETLLDAGPLIVQLHSADSFNMLWPPLVPSADAFIAEQPGFYHDPNPALAELSAFLAGEREDAPSNPDIMPILWDYLDGWGSVEASSLESRKAVMEAMAAYPSAALKGLSVSLVPVEKQPGRVIASGLVHGVFNDAKDVTEIHRTAWIGTLQLLGQLPAQYAAAEVGEGRAALRDTVSKLEQVAGKRLVEALATGRDATLDTACVDQSIVHIAHMEPAQQDTLIEMLFSQAEIVPGPIMDDSARLLAVFETFKQRAALNELLSDQALIATAVSLLRALRGANRQLYASARIRFDKLDGVDTDDRSNIWTLAPVISLVFALTARMRAHELIGKSKLLTEARTGWSALADVVPDLVTSDLISAEAMVLAVKYPGIGG</sequence>
<reference evidence="1 2" key="1">
    <citation type="submission" date="2012-05" db="EMBL/GenBank/DDBJ databases">
        <authorList>
            <person name="Weinstock G."/>
            <person name="Sodergren E."/>
            <person name="Lobos E.A."/>
            <person name="Fulton L."/>
            <person name="Fulton R."/>
            <person name="Courtney L."/>
            <person name="Fronick C."/>
            <person name="O'Laughlin M."/>
            <person name="Godfrey J."/>
            <person name="Wilson R.M."/>
            <person name="Miner T."/>
            <person name="Farmer C."/>
            <person name="Delehaunty K."/>
            <person name="Cordes M."/>
            <person name="Minx P."/>
            <person name="Tomlinson C."/>
            <person name="Chen J."/>
            <person name="Wollam A."/>
            <person name="Pepin K.H."/>
            <person name="Bhonagiri V."/>
            <person name="Zhang X."/>
            <person name="Suruliraj S."/>
            <person name="Warren W."/>
            <person name="Mitreva M."/>
            <person name="Mardis E.R."/>
            <person name="Wilson R.K."/>
        </authorList>
    </citation>
    <scope>NUCLEOTIDE SEQUENCE [LARGE SCALE GENOMIC DNA]</scope>
    <source>
        <strain evidence="1 2">F0235</strain>
    </source>
</reference>
<dbReference type="OrthoDB" id="3886596at2"/>
<proteinExistence type="predicted"/>
<accession>L1MGE6</accession>
<gene>
    <name evidence="1" type="ORF">HMPREF9997_01533</name>
</gene>
<dbReference type="HOGENOM" id="CLU_285111_0_0_11"/>
<dbReference type="eggNOG" id="ENOG502ZH85">
    <property type="taxonomic scope" value="Bacteria"/>
</dbReference>
<dbReference type="AlphaFoldDB" id="L1MGE6"/>
<dbReference type="EMBL" id="AMEM01000018">
    <property type="protein sequence ID" value="EKX90318.1"/>
    <property type="molecule type" value="Genomic_DNA"/>
</dbReference>
<dbReference type="STRING" id="1035195.HMPREF9997_01533"/>